<reference evidence="2" key="1">
    <citation type="submission" date="2018-03" db="EMBL/GenBank/DDBJ databases">
        <authorList>
            <person name="Guldener U."/>
        </authorList>
    </citation>
    <scope>NUCLEOTIDE SEQUENCE</scope>
</reference>
<keyword evidence="3" id="KW-1185">Reference proteome</keyword>
<evidence type="ECO:0000256" key="1">
    <source>
        <dbReference type="SAM" id="Coils"/>
    </source>
</evidence>
<dbReference type="Proteomes" id="UP001187734">
    <property type="component" value="Unassembled WGS sequence"/>
</dbReference>
<evidence type="ECO:0000313" key="3">
    <source>
        <dbReference type="Proteomes" id="UP001187734"/>
    </source>
</evidence>
<gene>
    <name evidence="2" type="ORF">FTOL_03911</name>
</gene>
<dbReference type="AlphaFoldDB" id="A0AAE8M4G5"/>
<evidence type="ECO:0000313" key="2">
    <source>
        <dbReference type="EMBL" id="SPJ74181.1"/>
    </source>
</evidence>
<feature type="coiled-coil region" evidence="1">
    <location>
        <begin position="436"/>
        <end position="463"/>
    </location>
</feature>
<protein>
    <submittedName>
        <fullName evidence="2">Uncharacterized protein</fullName>
    </submittedName>
</protein>
<comment type="caution">
    <text evidence="2">The sequence shown here is derived from an EMBL/GenBank/DDBJ whole genome shotgun (WGS) entry which is preliminary data.</text>
</comment>
<dbReference type="Gene3D" id="3.80.10.10">
    <property type="entry name" value="Ribonuclease Inhibitor"/>
    <property type="match status" value="1"/>
</dbReference>
<accession>A0AAE8M4G5</accession>
<organism evidence="2 3">
    <name type="scientific">Fusarium torulosum</name>
    <dbReference type="NCBI Taxonomy" id="33205"/>
    <lineage>
        <taxon>Eukaryota</taxon>
        <taxon>Fungi</taxon>
        <taxon>Dikarya</taxon>
        <taxon>Ascomycota</taxon>
        <taxon>Pezizomycotina</taxon>
        <taxon>Sordariomycetes</taxon>
        <taxon>Hypocreomycetidae</taxon>
        <taxon>Hypocreales</taxon>
        <taxon>Nectriaceae</taxon>
        <taxon>Fusarium</taxon>
    </lineage>
</organism>
<dbReference type="SUPFAM" id="SSF52047">
    <property type="entry name" value="RNI-like"/>
    <property type="match status" value="1"/>
</dbReference>
<keyword evidence="1" id="KW-0175">Coiled coil</keyword>
<dbReference type="EMBL" id="ONZP01000116">
    <property type="protein sequence ID" value="SPJ74181.1"/>
    <property type="molecule type" value="Genomic_DNA"/>
</dbReference>
<name>A0AAE8M4G5_9HYPO</name>
<sequence length="524" mass="60716">MDHLRASQANNEPMDTSIGLKMIEFTNSSRTIALQRPYDTESQRRAQAAVDLYRRTPGFPPLTEPQQPTEIHQPRNVVFSLPIEIYRIIIHHATMLGDIGDDLEIELCFNTLFVLTRTCRVFQEIMEAFLYKQSGFERLADIEYQYLFRFSLAVEPRRARLVQKLDLYWHHEPCNSWLMIDTARACPNFSTLNLARLRRTKSSDTSVEFYCQRLGELAEMLNTCPSVTSFHFKFEISGWHQPELYPMLPNEKRFVKFAQQLTHVRLYGYAEWFQHAILPHLSSSLTSFSIKVNEALPGFFPQLYHQSPAMHKLYVGMLGGKLKLSDKLIESFQLWGPTLRRFHLNIIPRDDITLGLLLPYMPVLKELILGEFTIIRTEDIINIARESLPRLRIIDLDGVQLASAELNAALDEMIGRHAATIQGISFSINNKMDIEVLRSLKQLKSLEVNCTKLEEEIQLLEVKELLAACPKLKPTFPAKNYWERIVKDHTLMAGDIEKYFSNADETYVPWVSTCFRKLENSLRK</sequence>
<proteinExistence type="predicted"/>
<dbReference type="InterPro" id="IPR032675">
    <property type="entry name" value="LRR_dom_sf"/>
</dbReference>